<evidence type="ECO:0000313" key="3">
    <source>
        <dbReference type="Proteomes" id="UP000317839"/>
    </source>
</evidence>
<feature type="transmembrane region" description="Helical" evidence="1">
    <location>
        <begin position="212"/>
        <end position="231"/>
    </location>
</feature>
<keyword evidence="1" id="KW-0812">Transmembrane</keyword>
<feature type="transmembrane region" description="Helical" evidence="1">
    <location>
        <begin position="95"/>
        <end position="111"/>
    </location>
</feature>
<dbReference type="EMBL" id="VIKR01000002">
    <property type="protein sequence ID" value="TQV75241.1"/>
    <property type="molecule type" value="Genomic_DNA"/>
</dbReference>
<dbReference type="AlphaFoldDB" id="A0A545TDH6"/>
<feature type="transmembrane region" description="Helical" evidence="1">
    <location>
        <begin position="33"/>
        <end position="58"/>
    </location>
</feature>
<organism evidence="2 3">
    <name type="scientific">Aliikangiella marina</name>
    <dbReference type="NCBI Taxonomy" id="1712262"/>
    <lineage>
        <taxon>Bacteria</taxon>
        <taxon>Pseudomonadati</taxon>
        <taxon>Pseudomonadota</taxon>
        <taxon>Gammaproteobacteria</taxon>
        <taxon>Oceanospirillales</taxon>
        <taxon>Pleioneaceae</taxon>
        <taxon>Aliikangiella</taxon>
    </lineage>
</organism>
<gene>
    <name evidence="2" type="ORF">FLL45_09910</name>
</gene>
<comment type="caution">
    <text evidence="2">The sequence shown here is derived from an EMBL/GenBank/DDBJ whole genome shotgun (WGS) entry which is preliminary data.</text>
</comment>
<keyword evidence="1" id="KW-0472">Membrane</keyword>
<feature type="transmembrane region" description="Helical" evidence="1">
    <location>
        <begin position="70"/>
        <end position="89"/>
    </location>
</feature>
<accession>A0A545TDH6</accession>
<reference evidence="2 3" key="1">
    <citation type="submission" date="2019-06" db="EMBL/GenBank/DDBJ databases">
        <title>Draft genome of Aliikangiella marina GYP-15.</title>
        <authorList>
            <person name="Wang G."/>
        </authorList>
    </citation>
    <scope>NUCLEOTIDE SEQUENCE [LARGE SCALE GENOMIC DNA]</scope>
    <source>
        <strain evidence="2 3">GYP-15</strain>
    </source>
</reference>
<sequence length="251" mass="27539">MENTSSVKLFGVVSLASVSVIATLVGLSDFRVVNAMIVVHVLLGGLAFLVGSIAFISTKGKSIHKLTGRIFYIVMTTSVAFSLIVSMQPNHVSPSLFQIGVLTLYFLIGGNRSLSYKNANHCLLIDQLLAITVVLVSVIVMFYSVVLDGVFFPLRTVFGSIGIVFGVLDLVVFSRPQVAEKNWLILHLSKMVGGYTAAVTAFFVAQNLLTGYYNWFVPTVFGLSYIGYWLVKLKSKRPMTNRVMKKIKLAK</sequence>
<dbReference type="Proteomes" id="UP000317839">
    <property type="component" value="Unassembled WGS sequence"/>
</dbReference>
<keyword evidence="1" id="KW-1133">Transmembrane helix</keyword>
<evidence type="ECO:0000313" key="2">
    <source>
        <dbReference type="EMBL" id="TQV75241.1"/>
    </source>
</evidence>
<proteinExistence type="predicted"/>
<dbReference type="RefSeq" id="WP_185964400.1">
    <property type="nucleotide sequence ID" value="NZ_VIKR01000002.1"/>
</dbReference>
<protein>
    <submittedName>
        <fullName evidence="2">DUF2306 domain-containing protein</fullName>
    </submittedName>
</protein>
<name>A0A545TDH6_9GAMM</name>
<keyword evidence="3" id="KW-1185">Reference proteome</keyword>
<feature type="transmembrane region" description="Helical" evidence="1">
    <location>
        <begin position="123"/>
        <end position="146"/>
    </location>
</feature>
<evidence type="ECO:0000256" key="1">
    <source>
        <dbReference type="SAM" id="Phobius"/>
    </source>
</evidence>
<feature type="transmembrane region" description="Helical" evidence="1">
    <location>
        <begin position="7"/>
        <end position="27"/>
    </location>
</feature>
<feature type="transmembrane region" description="Helical" evidence="1">
    <location>
        <begin position="184"/>
        <end position="206"/>
    </location>
</feature>
<feature type="transmembrane region" description="Helical" evidence="1">
    <location>
        <begin position="152"/>
        <end position="172"/>
    </location>
</feature>